<dbReference type="GO" id="GO:0017168">
    <property type="term" value="F:5-oxoprolinase (ATP-hydrolyzing) activity"/>
    <property type="evidence" value="ECO:0007669"/>
    <property type="project" value="TreeGrafter"/>
</dbReference>
<evidence type="ECO:0000313" key="2">
    <source>
        <dbReference type="EMBL" id="RLP74617.1"/>
    </source>
</evidence>
<dbReference type="InterPro" id="IPR003692">
    <property type="entry name" value="Hydantoinase_B"/>
</dbReference>
<dbReference type="PANTHER" id="PTHR11365:SF23">
    <property type="entry name" value="HYPOTHETICAL 5-OXOPROLINASE (EUROFUNG)-RELATED"/>
    <property type="match status" value="1"/>
</dbReference>
<gene>
    <name evidence="2" type="ORF">D9R14_18245</name>
</gene>
<dbReference type="GO" id="GO:0005829">
    <property type="term" value="C:cytosol"/>
    <property type="evidence" value="ECO:0007669"/>
    <property type="project" value="TreeGrafter"/>
</dbReference>
<sequence>MDDISHSLAFARASDPIELQIIRQRLIAIPNLIEKNIERTAFSLLVQEYKDYAVGFVDASGNLVTQSRYSLPGFVANALGLAVRAGLDVVGAAEMHEGDVFIINDAATLGKHLNDVCAFTPIRVDGRLLGFFAVLVHWVDVGGNMPGSCLSPTTTEIYQEGIQFPLLKLIDRGRKCREIFRLIESNTRFPDLVMGDLEAQLGGCRMGHDMVLEVVAQHGLDEVTEAMEVMHADADRDMARALRDVPRGTYAASSFFDDDGINVGVPIKVDVKVVVADEGITIDLSGLNGQVSGPFNSGREGGAVAVGRMAAKFLFSPLSPVNEGDFGRVRIEVPDGTFLSAGPHAAYGSAGNTHASVVDTILAAFAGALPDDIPAGHHGIYGTHTVTGINAETGARFLCLDAMSGGWGAFSDADGPGPYRSTTHGDVRDVPVEIQEALYPYRIEAKRLRPDSAGPGRFRGGLGVEKVYRFLQPLTLMNKMDRTACPPWGLAGGGAALPAGGEVRRADGDAFVLRKGRMQMERGDVVVICSGGGGGHGPAFERDPRRVLEDVRQGYVSVEAAARDYGVVLGADGALDAQATNARRAAMAAGAR</sequence>
<protein>
    <submittedName>
        <fullName evidence="2">Hydantoinase B/oxoprolinase family protein</fullName>
    </submittedName>
</protein>
<evidence type="ECO:0000259" key="1">
    <source>
        <dbReference type="Pfam" id="PF02538"/>
    </source>
</evidence>
<dbReference type="RefSeq" id="WP_121624779.1">
    <property type="nucleotide sequence ID" value="NZ_JACIIW010000010.1"/>
</dbReference>
<feature type="domain" description="Hydantoinase B/oxoprolinase" evidence="1">
    <location>
        <begin position="15"/>
        <end position="538"/>
    </location>
</feature>
<dbReference type="AlphaFoldDB" id="A0A3L7A343"/>
<proteinExistence type="predicted"/>
<dbReference type="InterPro" id="IPR045079">
    <property type="entry name" value="Oxoprolinase-like"/>
</dbReference>
<dbReference type="GO" id="GO:0006749">
    <property type="term" value="P:glutathione metabolic process"/>
    <property type="evidence" value="ECO:0007669"/>
    <property type="project" value="TreeGrafter"/>
</dbReference>
<keyword evidence="3" id="KW-1185">Reference proteome</keyword>
<dbReference type="Proteomes" id="UP000269692">
    <property type="component" value="Unassembled WGS sequence"/>
</dbReference>
<accession>A0A3L7A343</accession>
<dbReference type="Pfam" id="PF02538">
    <property type="entry name" value="Hydantoinase_B"/>
    <property type="match status" value="1"/>
</dbReference>
<name>A0A3L7A343_9HYPH</name>
<evidence type="ECO:0000313" key="3">
    <source>
        <dbReference type="Proteomes" id="UP000269692"/>
    </source>
</evidence>
<reference evidence="2 3" key="1">
    <citation type="submission" date="2018-10" db="EMBL/GenBank/DDBJ databases">
        <title>Xanthobacter tagetidis genome sequencing and assembly.</title>
        <authorList>
            <person name="Maclea K.S."/>
            <person name="Goen A.E."/>
            <person name="Fatima S.A."/>
        </authorList>
    </citation>
    <scope>NUCLEOTIDE SEQUENCE [LARGE SCALE GENOMIC DNA]</scope>
    <source>
        <strain evidence="2 3">ATCC 700314</strain>
    </source>
</reference>
<organism evidence="2 3">
    <name type="scientific">Xanthobacter tagetidis</name>
    <dbReference type="NCBI Taxonomy" id="60216"/>
    <lineage>
        <taxon>Bacteria</taxon>
        <taxon>Pseudomonadati</taxon>
        <taxon>Pseudomonadota</taxon>
        <taxon>Alphaproteobacteria</taxon>
        <taxon>Hyphomicrobiales</taxon>
        <taxon>Xanthobacteraceae</taxon>
        <taxon>Xanthobacter</taxon>
    </lineage>
</organism>
<dbReference type="PANTHER" id="PTHR11365">
    <property type="entry name" value="5-OXOPROLINASE RELATED"/>
    <property type="match status" value="1"/>
</dbReference>
<dbReference type="OrthoDB" id="9761586at2"/>
<dbReference type="EMBL" id="RCTF01000018">
    <property type="protein sequence ID" value="RLP74617.1"/>
    <property type="molecule type" value="Genomic_DNA"/>
</dbReference>
<comment type="caution">
    <text evidence="2">The sequence shown here is derived from an EMBL/GenBank/DDBJ whole genome shotgun (WGS) entry which is preliminary data.</text>
</comment>